<keyword evidence="2" id="KW-1185">Reference proteome</keyword>
<dbReference type="EMBL" id="SRZC01000027">
    <property type="protein sequence ID" value="TGX80320.1"/>
    <property type="molecule type" value="Genomic_DNA"/>
</dbReference>
<accession>A0AC61QM91</accession>
<gene>
    <name evidence="1" type="ORF">E5358_13255</name>
</gene>
<reference evidence="1" key="1">
    <citation type="submission" date="2019-04" db="EMBL/GenBank/DDBJ databases">
        <title>Microbes associate with the intestines of laboratory mice.</title>
        <authorList>
            <person name="Navarre W."/>
            <person name="Wong E."/>
            <person name="Huang K."/>
            <person name="Tropini C."/>
            <person name="Ng K."/>
            <person name="Yu B."/>
        </authorList>
    </citation>
    <scope>NUCLEOTIDE SEQUENCE</scope>
    <source>
        <strain evidence="1">NM73_A23</strain>
    </source>
</reference>
<organism evidence="1 2">
    <name type="scientific">Palleniella muris</name>
    <dbReference type="NCBI Taxonomy" id="3038145"/>
    <lineage>
        <taxon>Bacteria</taxon>
        <taxon>Pseudomonadati</taxon>
        <taxon>Bacteroidota</taxon>
        <taxon>Bacteroidia</taxon>
        <taxon>Bacteroidales</taxon>
        <taxon>Prevotellaceae</taxon>
        <taxon>Palleniella</taxon>
    </lineage>
</organism>
<protein>
    <submittedName>
        <fullName evidence="1">Uncharacterized protein</fullName>
    </submittedName>
</protein>
<name>A0AC61QM91_9BACT</name>
<proteinExistence type="predicted"/>
<evidence type="ECO:0000313" key="1">
    <source>
        <dbReference type="EMBL" id="TGX80320.1"/>
    </source>
</evidence>
<comment type="caution">
    <text evidence="1">The sequence shown here is derived from an EMBL/GenBank/DDBJ whole genome shotgun (WGS) entry which is preliminary data.</text>
</comment>
<evidence type="ECO:0000313" key="2">
    <source>
        <dbReference type="Proteomes" id="UP000308886"/>
    </source>
</evidence>
<sequence>MKIVKAVAPYIHPGHLNFKTAAYEAWIKAGGLTADSHYPARALHGLAFRYDLPSVMKNSKEARLRFVEPVSIRFDTFPDYLRYEIIPLVWDCWPCYFDKLERWMCKYDVRTAIFTSSQEADEMRRRLPDVNILTITEGIDTYLYDRGKELTDRIIDVLEFGRSNQRVFNSVLPETINHICTNVNGKYLYDNEQLFHAMGDAKITVALPRCDTQPEIAGGIETLTQRYWEAMLSRMIMIGRAPKELTDLIGYNPVIELDGNNANEQIMEILAHIEEYQPLVDRNRKTALELGDWKVRMTAIMEWLISLDYRIR</sequence>
<dbReference type="Proteomes" id="UP000308886">
    <property type="component" value="Unassembled WGS sequence"/>
</dbReference>